<dbReference type="InterPro" id="IPR031157">
    <property type="entry name" value="G_TR_CS"/>
</dbReference>
<dbReference type="CDD" id="cd03699">
    <property type="entry name" value="EF4_II"/>
    <property type="match status" value="1"/>
</dbReference>
<dbReference type="CDD" id="cd03709">
    <property type="entry name" value="lepA_C"/>
    <property type="match status" value="1"/>
</dbReference>
<sequence length="624" mass="69045">MLRTYRHQEIPISSFADKTFTAPAQIRNFCIIAHIDHGKSTLADRMLGITGVVADRDMRAQYLDRMDIERERGITIKAQNVRLPWVVDDQEFVLHLIDTPGHVDFTYEVSRALEACEGAVLLVDAAQGIEAQTLANLYLALDRGLTIIPVLNKIDLPAADPDRYAGEIAHIIGCEPEDVLRVSGKTGVGVRELLDEVVRLVPAPVGDADAPARAMIFDSVYDIYRGVVTYVRVVDGKLNPREKIKMMSTGTTHELLEVGIVSPEPKATQGLGVGEVGYLITGVKDVRQSKVGDTVTSARNGATDALTGYREPKPMVYSGLYPVDGSDYPNLRDALERLQLNDAALVWEPETSVALGFGFRCGFLGLLHMEITRERLEREFDLDLISTSPNVVYRVVKDDGTELTVTNPSDWPEGKVGAVYEPVVKTTVIAPSEFIGTIMELCQQRRGELGGMDYLSPERVELRYTMPLGEIIFDFFDSLKSRTRGYASLDYEEAGEQESDLVKVDILLQGEAVDAFSAIVHKDSAAAYGNKMTTKLKELIPRQQFEVPIQAAIGSRIIARENIRAIRKDVLSKCYGGDITRKRKLLEKQKEGKKRMKTIGRVEVPQEAFVAALSSDAASDKPKK</sequence>
<dbReference type="Gene3D" id="3.30.70.240">
    <property type="match status" value="1"/>
</dbReference>
<evidence type="ECO:0000256" key="3">
    <source>
        <dbReference type="ARBA" id="ARBA00022741"/>
    </source>
</evidence>
<comment type="similarity">
    <text evidence="10">Belongs to the GTP-binding elongation factor family. LepA subfamily.</text>
</comment>
<dbReference type="NCBIfam" id="TIGR01393">
    <property type="entry name" value="lepA"/>
    <property type="match status" value="1"/>
</dbReference>
<accession>A0A7I7S848</accession>
<evidence type="ECO:0000256" key="2">
    <source>
        <dbReference type="ARBA" id="ARBA00022475"/>
    </source>
</evidence>
<dbReference type="GO" id="GO:0043022">
    <property type="term" value="F:ribosome binding"/>
    <property type="evidence" value="ECO:0007669"/>
    <property type="project" value="UniProtKB-UniRule"/>
</dbReference>
<name>A0A7I7S848_9MYCO</name>
<evidence type="ECO:0000313" key="15">
    <source>
        <dbReference type="Proteomes" id="UP000467428"/>
    </source>
</evidence>
<dbReference type="SUPFAM" id="SSF50447">
    <property type="entry name" value="Translation proteins"/>
    <property type="match status" value="1"/>
</dbReference>
<dbReference type="SUPFAM" id="SSF54980">
    <property type="entry name" value="EF-G C-terminal domain-like"/>
    <property type="match status" value="2"/>
</dbReference>
<dbReference type="FunFam" id="2.40.30.10:FF:000015">
    <property type="entry name" value="Translation factor GUF1, mitochondrial"/>
    <property type="match status" value="1"/>
</dbReference>
<dbReference type="InterPro" id="IPR000795">
    <property type="entry name" value="T_Tr_GTP-bd_dom"/>
</dbReference>
<dbReference type="EMBL" id="AP022593">
    <property type="protein sequence ID" value="BBY52551.1"/>
    <property type="molecule type" value="Genomic_DNA"/>
</dbReference>
<dbReference type="GO" id="GO:0003924">
    <property type="term" value="F:GTPase activity"/>
    <property type="evidence" value="ECO:0007669"/>
    <property type="project" value="UniProtKB-UniRule"/>
</dbReference>
<dbReference type="SMART" id="SM00838">
    <property type="entry name" value="EFG_C"/>
    <property type="match status" value="1"/>
</dbReference>
<dbReference type="CDD" id="cd01890">
    <property type="entry name" value="LepA"/>
    <property type="match status" value="1"/>
</dbReference>
<dbReference type="PANTHER" id="PTHR43512">
    <property type="entry name" value="TRANSLATION FACTOR GUF1-RELATED"/>
    <property type="match status" value="1"/>
</dbReference>
<reference evidence="14 15" key="1">
    <citation type="journal article" date="2019" name="Emerg. Microbes Infect.">
        <title>Comprehensive subspecies identification of 175 nontuberculous mycobacteria species based on 7547 genomic profiles.</title>
        <authorList>
            <person name="Matsumoto Y."/>
            <person name="Kinjo T."/>
            <person name="Motooka D."/>
            <person name="Nabeya D."/>
            <person name="Jung N."/>
            <person name="Uechi K."/>
            <person name="Horii T."/>
            <person name="Iida T."/>
            <person name="Fujita J."/>
            <person name="Nakamura S."/>
        </authorList>
    </citation>
    <scope>NUCLEOTIDE SEQUENCE [LARGE SCALE GENOMIC DNA]</scope>
    <source>
        <strain evidence="14 15">JCM 18538</strain>
    </source>
</reference>
<dbReference type="PROSITE" id="PS51722">
    <property type="entry name" value="G_TR_2"/>
    <property type="match status" value="1"/>
</dbReference>
<dbReference type="PANTHER" id="PTHR43512:SF4">
    <property type="entry name" value="TRANSLATION FACTOR GUF1 HOMOLOG, CHLOROPLASTIC"/>
    <property type="match status" value="1"/>
</dbReference>
<keyword evidence="2 12" id="KW-1003">Cell membrane</keyword>
<feature type="binding site" evidence="12">
    <location>
        <begin position="36"/>
        <end position="41"/>
    </location>
    <ligand>
        <name>GTP</name>
        <dbReference type="ChEBI" id="CHEBI:37565"/>
    </ligand>
</feature>
<comment type="subcellular location">
    <subcellularLocation>
        <location evidence="12">Cell membrane</location>
        <topology evidence="12">Peripheral membrane protein</topology>
        <orientation evidence="12">Cytoplasmic side</orientation>
    </subcellularLocation>
</comment>
<dbReference type="PRINTS" id="PR00315">
    <property type="entry name" value="ELONGATNFCT"/>
</dbReference>
<dbReference type="SUPFAM" id="SSF52540">
    <property type="entry name" value="P-loop containing nucleoside triphosphate hydrolases"/>
    <property type="match status" value="1"/>
</dbReference>
<comment type="function">
    <text evidence="9 12">Required for accurate and efficient protein synthesis under certain stress conditions. May act as a fidelity factor of the translation reaction, by catalyzing a one-codon backward translocation of tRNAs on improperly translocated ribosomes. Back-translocation proceeds from a post-translocation (POST) complex to a pre-translocation (PRE) complex, thus giving elongation factor G a second chance to translocate the tRNAs correctly. Binds to ribosomes in a GTP-dependent manner.</text>
</comment>
<dbReference type="KEGG" id="marz:MARA_60190"/>
<dbReference type="NCBIfam" id="TIGR00231">
    <property type="entry name" value="small_GTP"/>
    <property type="match status" value="1"/>
</dbReference>
<comment type="catalytic activity">
    <reaction evidence="8 12">
        <text>GTP + H2O = GDP + phosphate + H(+)</text>
        <dbReference type="Rhea" id="RHEA:19669"/>
        <dbReference type="ChEBI" id="CHEBI:15377"/>
        <dbReference type="ChEBI" id="CHEBI:15378"/>
        <dbReference type="ChEBI" id="CHEBI:37565"/>
        <dbReference type="ChEBI" id="CHEBI:43474"/>
        <dbReference type="ChEBI" id="CHEBI:58189"/>
        <dbReference type="EC" id="3.6.5.n1"/>
    </reaction>
</comment>
<dbReference type="FunFam" id="3.30.70.2570:FF:000001">
    <property type="entry name" value="Translation factor GUF1, mitochondrial"/>
    <property type="match status" value="1"/>
</dbReference>
<proteinExistence type="inferred from homology"/>
<evidence type="ECO:0000256" key="12">
    <source>
        <dbReference type="HAMAP-Rule" id="MF_00071"/>
    </source>
</evidence>
<feature type="binding site" evidence="12">
    <location>
        <begin position="152"/>
        <end position="155"/>
    </location>
    <ligand>
        <name>GTP</name>
        <dbReference type="ChEBI" id="CHEBI:37565"/>
    </ligand>
</feature>
<feature type="domain" description="Tr-type G" evidence="13">
    <location>
        <begin position="24"/>
        <end position="205"/>
    </location>
</feature>
<dbReference type="Pfam" id="PF00009">
    <property type="entry name" value="GTP_EFTU"/>
    <property type="match status" value="1"/>
</dbReference>
<evidence type="ECO:0000259" key="13">
    <source>
        <dbReference type="PROSITE" id="PS51722"/>
    </source>
</evidence>
<dbReference type="InterPro" id="IPR004161">
    <property type="entry name" value="EFTu-like_2"/>
</dbReference>
<evidence type="ECO:0000256" key="4">
    <source>
        <dbReference type="ARBA" id="ARBA00022801"/>
    </source>
</evidence>
<dbReference type="Gene3D" id="3.30.70.870">
    <property type="entry name" value="Elongation Factor G (Translational Gtpase), domain 3"/>
    <property type="match status" value="1"/>
</dbReference>
<dbReference type="InterPro" id="IPR013842">
    <property type="entry name" value="LepA_CTD"/>
</dbReference>
<dbReference type="EC" id="3.6.5.n1" evidence="11 12"/>
<keyword evidence="15" id="KW-1185">Reference proteome</keyword>
<comment type="similarity">
    <text evidence="1 12">Belongs to the TRAFAC class translation factor GTPase superfamily. Classic translation factor GTPase family. LepA subfamily.</text>
</comment>
<dbReference type="GO" id="GO:0005525">
    <property type="term" value="F:GTP binding"/>
    <property type="evidence" value="ECO:0007669"/>
    <property type="project" value="UniProtKB-UniRule"/>
</dbReference>
<evidence type="ECO:0000256" key="11">
    <source>
        <dbReference type="ARBA" id="ARBA00066744"/>
    </source>
</evidence>
<keyword evidence="4 12" id="KW-0378">Hydrolase</keyword>
<dbReference type="Pfam" id="PF06421">
    <property type="entry name" value="LepA_C"/>
    <property type="match status" value="1"/>
</dbReference>
<dbReference type="Proteomes" id="UP000467428">
    <property type="component" value="Chromosome"/>
</dbReference>
<dbReference type="FunFam" id="3.40.50.300:FF:000078">
    <property type="entry name" value="Elongation factor 4"/>
    <property type="match status" value="1"/>
</dbReference>
<dbReference type="InterPro" id="IPR035647">
    <property type="entry name" value="EFG_III/V"/>
</dbReference>
<dbReference type="GO" id="GO:0003746">
    <property type="term" value="F:translation elongation factor activity"/>
    <property type="evidence" value="ECO:0007669"/>
    <property type="project" value="UniProtKB-UniRule"/>
</dbReference>
<evidence type="ECO:0000256" key="6">
    <source>
        <dbReference type="ARBA" id="ARBA00023134"/>
    </source>
</evidence>
<dbReference type="FunFam" id="3.30.70.870:FF:000004">
    <property type="entry name" value="Translation factor GUF1, mitochondrial"/>
    <property type="match status" value="1"/>
</dbReference>
<dbReference type="InterPro" id="IPR027417">
    <property type="entry name" value="P-loop_NTPase"/>
</dbReference>
<dbReference type="InterPro" id="IPR009000">
    <property type="entry name" value="Transl_B-barrel_sf"/>
</dbReference>
<dbReference type="Gene3D" id="2.40.30.10">
    <property type="entry name" value="Translation factors"/>
    <property type="match status" value="1"/>
</dbReference>
<dbReference type="Gene3D" id="3.40.50.300">
    <property type="entry name" value="P-loop containing nucleotide triphosphate hydrolases"/>
    <property type="match status" value="1"/>
</dbReference>
<dbReference type="Gene3D" id="3.30.70.2570">
    <property type="entry name" value="Elongation factor 4, C-terminal domain"/>
    <property type="match status" value="1"/>
</dbReference>
<evidence type="ECO:0000256" key="1">
    <source>
        <dbReference type="ARBA" id="ARBA00005454"/>
    </source>
</evidence>
<dbReference type="CDD" id="cd16260">
    <property type="entry name" value="EF4_III"/>
    <property type="match status" value="1"/>
</dbReference>
<protein>
    <recommendedName>
        <fullName evidence="11 12">Elongation factor 4</fullName>
        <shortName evidence="12">EF-4</shortName>
        <ecNumber evidence="11 12">3.6.5.n1</ecNumber>
    </recommendedName>
    <alternativeName>
        <fullName evidence="12">Ribosomal back-translocase LepA</fullName>
    </alternativeName>
</protein>
<evidence type="ECO:0000313" key="14">
    <source>
        <dbReference type="EMBL" id="BBY52551.1"/>
    </source>
</evidence>
<dbReference type="InterPro" id="IPR035654">
    <property type="entry name" value="LepA_IV"/>
</dbReference>
<evidence type="ECO:0000256" key="8">
    <source>
        <dbReference type="ARBA" id="ARBA00050293"/>
    </source>
</evidence>
<dbReference type="Pfam" id="PF00679">
    <property type="entry name" value="EFG_C"/>
    <property type="match status" value="1"/>
</dbReference>
<dbReference type="Pfam" id="PF03144">
    <property type="entry name" value="GTP_EFTU_D2"/>
    <property type="match status" value="1"/>
</dbReference>
<evidence type="ECO:0000256" key="7">
    <source>
        <dbReference type="ARBA" id="ARBA00023136"/>
    </source>
</evidence>
<keyword evidence="14" id="KW-0251">Elongation factor</keyword>
<dbReference type="FunFam" id="3.30.70.240:FF:000011">
    <property type="entry name" value="Elongation factor 4"/>
    <property type="match status" value="1"/>
</dbReference>
<dbReference type="HAMAP" id="MF_00071">
    <property type="entry name" value="LepA"/>
    <property type="match status" value="1"/>
</dbReference>
<dbReference type="AlphaFoldDB" id="A0A7I7S848"/>
<dbReference type="InterPro" id="IPR006297">
    <property type="entry name" value="EF-4"/>
</dbReference>
<geneLocation type="plasmid" evidence="15">
    <name>pjcm18538 dna</name>
</geneLocation>
<keyword evidence="6 12" id="KW-0342">GTP-binding</keyword>
<evidence type="ECO:0000256" key="10">
    <source>
        <dbReference type="ARBA" id="ARBA00061052"/>
    </source>
</evidence>
<keyword evidence="5 12" id="KW-0648">Protein biosynthesis</keyword>
<dbReference type="GO" id="GO:0045727">
    <property type="term" value="P:positive regulation of translation"/>
    <property type="evidence" value="ECO:0007669"/>
    <property type="project" value="UniProtKB-UniRule"/>
</dbReference>
<keyword evidence="3 12" id="KW-0547">Nucleotide-binding</keyword>
<dbReference type="PROSITE" id="PS00301">
    <property type="entry name" value="G_TR_1"/>
    <property type="match status" value="1"/>
</dbReference>
<organism evidence="14 15">
    <name type="scientific">Mycolicibacterium arabiense</name>
    <dbReference type="NCBI Taxonomy" id="1286181"/>
    <lineage>
        <taxon>Bacteria</taxon>
        <taxon>Bacillati</taxon>
        <taxon>Actinomycetota</taxon>
        <taxon>Actinomycetes</taxon>
        <taxon>Mycobacteriales</taxon>
        <taxon>Mycobacteriaceae</taxon>
        <taxon>Mycolicibacterium</taxon>
    </lineage>
</organism>
<evidence type="ECO:0000256" key="5">
    <source>
        <dbReference type="ARBA" id="ARBA00022917"/>
    </source>
</evidence>
<dbReference type="GO" id="GO:0005886">
    <property type="term" value="C:plasma membrane"/>
    <property type="evidence" value="ECO:0007669"/>
    <property type="project" value="UniProtKB-SubCell"/>
</dbReference>
<dbReference type="InterPro" id="IPR005225">
    <property type="entry name" value="Small_GTP-bd"/>
</dbReference>
<evidence type="ECO:0000256" key="9">
    <source>
        <dbReference type="ARBA" id="ARBA00057626"/>
    </source>
</evidence>
<gene>
    <name evidence="12 14" type="primary">lepA</name>
    <name evidence="14" type="ORF">MARA_60190</name>
</gene>
<dbReference type="InterPro" id="IPR038363">
    <property type="entry name" value="LepA_C_sf"/>
</dbReference>
<dbReference type="InterPro" id="IPR000640">
    <property type="entry name" value="EFG_V-like"/>
</dbReference>
<keyword evidence="7 12" id="KW-0472">Membrane</keyword>